<accession>A0A1D2MLV3</accession>
<feature type="region of interest" description="Disordered" evidence="1">
    <location>
        <begin position="239"/>
        <end position="266"/>
    </location>
</feature>
<organism evidence="3 4">
    <name type="scientific">Orchesella cincta</name>
    <name type="common">Springtail</name>
    <name type="synonym">Podura cincta</name>
    <dbReference type="NCBI Taxonomy" id="48709"/>
    <lineage>
        <taxon>Eukaryota</taxon>
        <taxon>Metazoa</taxon>
        <taxon>Ecdysozoa</taxon>
        <taxon>Arthropoda</taxon>
        <taxon>Hexapoda</taxon>
        <taxon>Collembola</taxon>
        <taxon>Entomobryomorpha</taxon>
        <taxon>Entomobryoidea</taxon>
        <taxon>Orchesellidae</taxon>
        <taxon>Orchesellinae</taxon>
        <taxon>Orchesella</taxon>
    </lineage>
</organism>
<evidence type="ECO:0000313" key="3">
    <source>
        <dbReference type="EMBL" id="ODM93845.1"/>
    </source>
</evidence>
<gene>
    <name evidence="3" type="ORF">Ocin01_12833</name>
</gene>
<evidence type="ECO:0000256" key="2">
    <source>
        <dbReference type="SAM" id="Phobius"/>
    </source>
</evidence>
<feature type="region of interest" description="Disordered" evidence="1">
    <location>
        <begin position="108"/>
        <end position="130"/>
    </location>
</feature>
<reference evidence="3 4" key="1">
    <citation type="journal article" date="2016" name="Genome Biol. Evol.">
        <title>Gene Family Evolution Reflects Adaptation to Soil Environmental Stressors in the Genome of the Collembolan Orchesella cincta.</title>
        <authorList>
            <person name="Faddeeva-Vakhrusheva A."/>
            <person name="Derks M.F."/>
            <person name="Anvar S.Y."/>
            <person name="Agamennone V."/>
            <person name="Suring W."/>
            <person name="Smit S."/>
            <person name="van Straalen N.M."/>
            <person name="Roelofs D."/>
        </authorList>
    </citation>
    <scope>NUCLEOTIDE SEQUENCE [LARGE SCALE GENOMIC DNA]</scope>
    <source>
        <tissue evidence="3">Mixed pool</tissue>
    </source>
</reference>
<keyword evidence="2" id="KW-1133">Transmembrane helix</keyword>
<feature type="transmembrane region" description="Helical" evidence="2">
    <location>
        <begin position="26"/>
        <end position="45"/>
    </location>
</feature>
<keyword evidence="2" id="KW-0812">Transmembrane</keyword>
<evidence type="ECO:0000256" key="1">
    <source>
        <dbReference type="SAM" id="MobiDB-lite"/>
    </source>
</evidence>
<comment type="caution">
    <text evidence="3">The sequence shown here is derived from an EMBL/GenBank/DDBJ whole genome shotgun (WGS) entry which is preliminary data.</text>
</comment>
<sequence length="448" mass="50395">MRYVIRRSTAMASGSEWSVTQHRGKILVFIFLLSLVTTLFSLINFHNGLANSKEMGIIRLDAASRLFGINGYSEEKMRKSQMYRYLIRRHNLEIRSLKSRLVRGTLGRNGNKTVDSGSGEKVSGEENNTMMTSRDSSLVVPVSSLLINFLSTVPTKMSHKEPRGLFMEYYPCGVNTSLSLTSPLEQSNAWRGVVIYAGNDEGGGKLKSQRRFRTFVGADFQLCPPDEFRLRSKKISVHQTKKLPSPHPVSAPPLEQTPANGNKLDSSTLKSNTIIDASDHKMDASKSPIAPIVSGNKCPMEEDMPCLSLFSLTHLFKTFTIDFFAVHTSGFGEDLKLILLTLLRLRPLIQIKVISIVPRMNPTPKDNARLKSIISFMKKMNYKYQSLPLYPEAKIEAVLRGARKVDGLISNKHAVIKELYKDTVKQHLFVSNNAFINVSEHFKTYFNL</sequence>
<keyword evidence="4" id="KW-1185">Reference proteome</keyword>
<protein>
    <submittedName>
        <fullName evidence="3">Uncharacterized protein</fullName>
    </submittedName>
</protein>
<proteinExistence type="predicted"/>
<evidence type="ECO:0000313" key="4">
    <source>
        <dbReference type="Proteomes" id="UP000094527"/>
    </source>
</evidence>
<name>A0A1D2MLV3_ORCCI</name>
<dbReference type="EMBL" id="LJIJ01000903">
    <property type="protein sequence ID" value="ODM93845.1"/>
    <property type="molecule type" value="Genomic_DNA"/>
</dbReference>
<dbReference type="Proteomes" id="UP000094527">
    <property type="component" value="Unassembled WGS sequence"/>
</dbReference>
<dbReference type="AlphaFoldDB" id="A0A1D2MLV3"/>
<feature type="compositionally biased region" description="Polar residues" evidence="1">
    <location>
        <begin position="257"/>
        <end position="266"/>
    </location>
</feature>
<keyword evidence="2" id="KW-0472">Membrane</keyword>